<feature type="domain" description="TonB-dependent receptor plug" evidence="3">
    <location>
        <begin position="51"/>
        <end position="156"/>
    </location>
</feature>
<dbReference type="Gene3D" id="2.170.130.10">
    <property type="entry name" value="TonB-dependent receptor, plug domain"/>
    <property type="match status" value="1"/>
</dbReference>
<proteinExistence type="inferred from homology"/>
<dbReference type="InterPro" id="IPR023997">
    <property type="entry name" value="TonB-dep_OMP_SusC/RagA_CS"/>
</dbReference>
<keyword evidence="1" id="KW-0813">Transport</keyword>
<keyword evidence="1" id="KW-0472">Membrane</keyword>
<evidence type="ECO:0000256" key="2">
    <source>
        <dbReference type="SAM" id="SignalP"/>
    </source>
</evidence>
<comment type="similarity">
    <text evidence="1">Belongs to the TonB-dependent receptor family.</text>
</comment>
<dbReference type="RefSeq" id="WP_262309492.1">
    <property type="nucleotide sequence ID" value="NZ_CP106679.1"/>
</dbReference>
<evidence type="ECO:0000313" key="4">
    <source>
        <dbReference type="EMBL" id="UXP32055.1"/>
    </source>
</evidence>
<evidence type="ECO:0000313" key="5">
    <source>
        <dbReference type="Proteomes" id="UP001065174"/>
    </source>
</evidence>
<dbReference type="InterPro" id="IPR023996">
    <property type="entry name" value="TonB-dep_OMP_SusC/RagA"/>
</dbReference>
<feature type="chain" id="PRO_5045465328" evidence="2">
    <location>
        <begin position="23"/>
        <end position="937"/>
    </location>
</feature>
<reference evidence="4" key="1">
    <citation type="submission" date="2022-09" db="EMBL/GenBank/DDBJ databases">
        <title>Comparative genomics and taxonomic characterization of three novel marine species of genus Reichenbachiella exhibiting antioxidant and polysaccharide degradation activities.</title>
        <authorList>
            <person name="Muhammad N."/>
            <person name="Lee Y.-J."/>
            <person name="Ko J."/>
            <person name="Kim S.-G."/>
        </authorList>
    </citation>
    <scope>NUCLEOTIDE SEQUENCE</scope>
    <source>
        <strain evidence="4">BKB1-1</strain>
    </source>
</reference>
<keyword evidence="5" id="KW-1185">Reference proteome</keyword>
<dbReference type="Pfam" id="PF07715">
    <property type="entry name" value="Plug"/>
    <property type="match status" value="1"/>
</dbReference>
<dbReference type="InterPro" id="IPR039426">
    <property type="entry name" value="TonB-dep_rcpt-like"/>
</dbReference>
<comment type="subcellular location">
    <subcellularLocation>
        <location evidence="1">Cell outer membrane</location>
        <topology evidence="1">Multi-pass membrane protein</topology>
    </subcellularLocation>
</comment>
<evidence type="ECO:0000256" key="1">
    <source>
        <dbReference type="PROSITE-ProRule" id="PRU01360"/>
    </source>
</evidence>
<keyword evidence="1" id="KW-0998">Cell outer membrane</keyword>
<keyword evidence="2" id="KW-0732">Signal</keyword>
<dbReference type="PROSITE" id="PS52016">
    <property type="entry name" value="TONB_DEPENDENT_REC_3"/>
    <property type="match status" value="1"/>
</dbReference>
<dbReference type="InterPro" id="IPR012910">
    <property type="entry name" value="Plug_dom"/>
</dbReference>
<accession>A0ABY6CUZ7</accession>
<dbReference type="InterPro" id="IPR037066">
    <property type="entry name" value="Plug_dom_sf"/>
</dbReference>
<dbReference type="Proteomes" id="UP001065174">
    <property type="component" value="Chromosome"/>
</dbReference>
<sequence length="937" mass="103964">MKYIKYIIALVTVLCGFVHVQAQQIEEVVLQDTLGNSKKQKVHLPFGDMDKNRVVGATSLITQDQIATTDLDVESAMIGKAMGLNVFKNSAGPGMDNSWLNVRGLHTLGNSDPLVVVDGVSNRSLESLNFYEIESITVLKDVTAKSLYGAQAANGVILVTTKRGEVGVKKASINAEFGVRKPTHLPDFLNSADYAQLYNEALENDGLTPQYSTADIAAYERAGINDELPNVDYYDRYLKAFTNYQRIYGTYTNSDEKTAFYFTAGYAGEGGLEAIGEQTKYNSMNIRGNLDYKINDIFSVQVDVAARLESTSTNQMTYNNYDGTPGNLGDDVVVQGLFSTLSSHRPNEYPIYHQAPDNESAGLLGWGAAKSTNIEGELLRAGYRDELIRQSQSNIGLDMDFAQWGIAGLSWKNYVSFDTYNFLVTRKKDDYARYQADGTKVGDDVQASGISKFDDNAYRNIGMISTMAYDRTFGNHAITSHLNAIAQNREYQGTAQPYKNVTYGFRLNYAFANKYIAEVDLAYMGSNKLEEGSRYQLFPSVGLGWVLSEEDFLQSVDALDYLKLKASYGQMGYDRSLQHFWYRDAYGPQGWVQFGSQNSNGASAYTLTRTGNPAIGFEVATEYNIGLEALLLKRLSVEVNYYNEYRSDIPMQVSSLYPDYFGDNIPYVNYGEVSNQGIELGLNYSSQVGDISYGLGGYVTYSKAVYEKTGDLTPFPHLNRNGKPLDLMWGYNAEGFYESDTEVDVQSTLGGDVIAGDLRYADITEDGLITTEDQKNIGNSTPRYQYSLNFNIGYKGFSLFVLGQGAAGHDRMMSWNTAYNGVGQGKYAANAMNRWSPDNMDASHPRLTTVGGSHSYQASSYWLQDASYFTIRNIELSYVFPEKIRGALRASELRVFARGTDLLSFSAHPDFNSDNAASGLTSGFLMKTFSLGFNLSY</sequence>
<dbReference type="EMBL" id="CP106679">
    <property type="protein sequence ID" value="UXP32055.1"/>
    <property type="molecule type" value="Genomic_DNA"/>
</dbReference>
<feature type="signal peptide" evidence="2">
    <location>
        <begin position="1"/>
        <end position="22"/>
    </location>
</feature>
<name>A0ABY6CUZ7_9BACT</name>
<keyword evidence="1" id="KW-0812">Transmembrane</keyword>
<dbReference type="NCBIfam" id="TIGR04056">
    <property type="entry name" value="OMP_RagA_SusC"/>
    <property type="match status" value="1"/>
</dbReference>
<dbReference type="SUPFAM" id="SSF56935">
    <property type="entry name" value="Porins"/>
    <property type="match status" value="1"/>
</dbReference>
<evidence type="ECO:0000259" key="3">
    <source>
        <dbReference type="Pfam" id="PF07715"/>
    </source>
</evidence>
<gene>
    <name evidence="4" type="ORF">N6H18_17065</name>
</gene>
<dbReference type="NCBIfam" id="TIGR04057">
    <property type="entry name" value="SusC_RagA_signa"/>
    <property type="match status" value="1"/>
</dbReference>
<organism evidence="4 5">
    <name type="scientific">Reichenbachiella agarivorans</name>
    <dbReference type="NCBI Taxonomy" id="2979464"/>
    <lineage>
        <taxon>Bacteria</taxon>
        <taxon>Pseudomonadati</taxon>
        <taxon>Bacteroidota</taxon>
        <taxon>Cytophagia</taxon>
        <taxon>Cytophagales</taxon>
        <taxon>Reichenbachiellaceae</taxon>
        <taxon>Reichenbachiella</taxon>
    </lineage>
</organism>
<keyword evidence="1" id="KW-1134">Transmembrane beta strand</keyword>
<protein>
    <submittedName>
        <fullName evidence="4">SusC/RagA family TonB-linked outer membrane protein</fullName>
    </submittedName>
</protein>